<protein>
    <submittedName>
        <fullName evidence="1">MarR family winged helix-turn-helix transcriptional regulator</fullName>
    </submittedName>
</protein>
<keyword evidence="2" id="KW-1185">Reference proteome</keyword>
<evidence type="ECO:0000313" key="1">
    <source>
        <dbReference type="EMBL" id="UGY00906.1"/>
    </source>
</evidence>
<name>A0ACD3V3C4_9BRAD</name>
<proteinExistence type="predicted"/>
<dbReference type="EMBL" id="CP088282">
    <property type="protein sequence ID" value="UGY00906.1"/>
    <property type="molecule type" value="Genomic_DNA"/>
</dbReference>
<accession>A0ACD3V3C4</accession>
<dbReference type="Proteomes" id="UP000692816">
    <property type="component" value="Chromosome"/>
</dbReference>
<organism evidence="1 2">
    <name type="scientific">Bradyrhizobium quebecense</name>
    <dbReference type="NCBI Taxonomy" id="2748629"/>
    <lineage>
        <taxon>Bacteria</taxon>
        <taxon>Pseudomonadati</taxon>
        <taxon>Pseudomonadota</taxon>
        <taxon>Alphaproteobacteria</taxon>
        <taxon>Hyphomicrobiales</taxon>
        <taxon>Nitrobacteraceae</taxon>
        <taxon>Bradyrhizobium</taxon>
    </lineage>
</organism>
<gene>
    <name evidence="1" type="ORF">J4P68_0027815</name>
</gene>
<evidence type="ECO:0000313" key="2">
    <source>
        <dbReference type="Proteomes" id="UP000692816"/>
    </source>
</evidence>
<reference evidence="1 2" key="1">
    <citation type="journal article" date="2021" name="Int. J. Syst. Evol. Microbiol.">
        <title>Bradyrhizobium septentrionale sp. nov. (sv. septentrionale) and Bradyrhizobium quebecense sp. nov. (sv. septentrionale) associated with legumes native to Canada possess rearranged symbiosis genes and numerous insertion sequences.</title>
        <authorList>
            <person name="Bromfield E.S.P."/>
            <person name="Cloutier S."/>
        </authorList>
    </citation>
    <scope>NUCLEOTIDE SEQUENCE [LARGE SCALE GENOMIC DNA]</scope>
    <source>
        <strain evidence="1 2">12S5</strain>
    </source>
</reference>
<sequence>MKQVVSPMPEELAMVGSCCAALNVRKASRVITRLYAEAFAPVGVEPTQFMLLVACARQETVTMGALAGRMSMDPSALARNITILERRGLVRIAPGADRRVRDISISAKGRKTLSRALPRWREVQANLAKRFGEDSFRSAVELMKGIARAGEALLDHPLS</sequence>